<dbReference type="AlphaFoldDB" id="A0A8E2LG54"/>
<organism evidence="7 8">
    <name type="scientific">Heyndrickxia oleronia</name>
    <dbReference type="NCBI Taxonomy" id="38875"/>
    <lineage>
        <taxon>Bacteria</taxon>
        <taxon>Bacillati</taxon>
        <taxon>Bacillota</taxon>
        <taxon>Bacilli</taxon>
        <taxon>Bacillales</taxon>
        <taxon>Bacillaceae</taxon>
        <taxon>Heyndrickxia</taxon>
    </lineage>
</organism>
<dbReference type="InterPro" id="IPR043519">
    <property type="entry name" value="NT_sf"/>
</dbReference>
<dbReference type="SUPFAM" id="SSF81301">
    <property type="entry name" value="Nucleotidyltransferase"/>
    <property type="match status" value="1"/>
</dbReference>
<evidence type="ECO:0000256" key="4">
    <source>
        <dbReference type="PIRNR" id="PIRNR000819"/>
    </source>
</evidence>
<sequence length="255" mass="29378">MEGGNPVVEQFLDKVCSLFERHLKSNLIGVYLHGSLAMGCFQPQKSDVDILVIVKEKLSKEKKKGLIQDILQLEDYNLEMSVLVEKDIIDFKHPSPFELHYSQVHRDRYLQDPDYLCGDTVDPDLAAHLVVTYERGICLLGKPVKSVFKKIDRSYYIQSIVFDIDNSVQEIIYNPVYYILNLCRVLYYLSEGVVSSKKEGGEWGEKMVPHEYKELISKALSQYINPKFSGFGVNDILLKEFATYMLQEIKSFELT</sequence>
<dbReference type="InterPro" id="IPR025184">
    <property type="entry name" value="AadA_C"/>
</dbReference>
<comment type="catalytic activity">
    <reaction evidence="3 4">
        <text>spectinomycin + ATP = 9-O-adenylylspectinomycin + diphosphate</text>
        <dbReference type="Rhea" id="RHEA:63228"/>
        <dbReference type="ChEBI" id="CHEBI:30616"/>
        <dbReference type="ChEBI" id="CHEBI:33019"/>
        <dbReference type="ChEBI" id="CHEBI:146260"/>
        <dbReference type="ChEBI" id="CHEBI:146261"/>
    </reaction>
</comment>
<dbReference type="GO" id="GO:0070566">
    <property type="term" value="F:adenylyltransferase activity"/>
    <property type="evidence" value="ECO:0007669"/>
    <property type="project" value="InterPro"/>
</dbReference>
<keyword evidence="2 4" id="KW-0046">Antibiotic resistance</keyword>
<evidence type="ECO:0000259" key="6">
    <source>
        <dbReference type="Pfam" id="PF13427"/>
    </source>
</evidence>
<dbReference type="CDD" id="cd05403">
    <property type="entry name" value="NT_KNTase_like"/>
    <property type="match status" value="1"/>
</dbReference>
<dbReference type="Pfam" id="PF13427">
    <property type="entry name" value="AadA_C"/>
    <property type="match status" value="1"/>
</dbReference>
<keyword evidence="4" id="KW-0067">ATP-binding</keyword>
<protein>
    <recommendedName>
        <fullName evidence="4">Spectinomycin 9-adenylyltransferase</fullName>
    </recommendedName>
</protein>
<evidence type="ECO:0000256" key="3">
    <source>
        <dbReference type="ARBA" id="ARBA00047831"/>
    </source>
</evidence>
<dbReference type="InterPro" id="IPR024172">
    <property type="entry name" value="AadA/Aad9"/>
</dbReference>
<keyword evidence="8" id="KW-1185">Reference proteome</keyword>
<feature type="domain" description="Polymerase nucleotidyl transferase" evidence="5">
    <location>
        <begin position="9"/>
        <end position="84"/>
    </location>
</feature>
<reference evidence="7 8" key="1">
    <citation type="submission" date="2017-01" db="EMBL/GenBank/DDBJ databases">
        <title>Draft genome sequence of Bacillus oleronius.</title>
        <authorList>
            <person name="Allam M."/>
        </authorList>
    </citation>
    <scope>NUCLEOTIDE SEQUENCE [LARGE SCALE GENOMIC DNA]</scope>
    <source>
        <strain evidence="7 8">DSM 9356</strain>
    </source>
</reference>
<dbReference type="Proteomes" id="UP000189761">
    <property type="component" value="Unassembled WGS sequence"/>
</dbReference>
<gene>
    <name evidence="7" type="ORF">BWZ43_01670</name>
</gene>
<keyword evidence="4" id="KW-0547">Nucleotide-binding</keyword>
<dbReference type="InterPro" id="IPR002934">
    <property type="entry name" value="Polymerase_NTP_transf_dom"/>
</dbReference>
<accession>A0A8E2LG54</accession>
<dbReference type="PIRSF" id="PIRSF000819">
    <property type="entry name" value="Streptomycin_3-adenylyltransf"/>
    <property type="match status" value="1"/>
</dbReference>
<keyword evidence="4" id="KW-0548">Nucleotidyltransferase</keyword>
<evidence type="ECO:0000259" key="5">
    <source>
        <dbReference type="Pfam" id="PF01909"/>
    </source>
</evidence>
<name>A0A8E2LG54_9BACI</name>
<evidence type="ECO:0000313" key="8">
    <source>
        <dbReference type="Proteomes" id="UP000189761"/>
    </source>
</evidence>
<comment type="caution">
    <text evidence="7">The sequence shown here is derived from an EMBL/GenBank/DDBJ whole genome shotgun (WGS) entry which is preliminary data.</text>
</comment>
<dbReference type="Pfam" id="PF01909">
    <property type="entry name" value="NTP_transf_2"/>
    <property type="match status" value="1"/>
</dbReference>
<evidence type="ECO:0000256" key="1">
    <source>
        <dbReference type="ARBA" id="ARBA00022679"/>
    </source>
</evidence>
<dbReference type="GO" id="GO:0005524">
    <property type="term" value="F:ATP binding"/>
    <property type="evidence" value="ECO:0007669"/>
    <property type="project" value="UniProtKB-KW"/>
</dbReference>
<proteinExistence type="predicted"/>
<keyword evidence="1 4" id="KW-0808">Transferase</keyword>
<dbReference type="EMBL" id="MTLA01000017">
    <property type="protein sequence ID" value="OOP70088.1"/>
    <property type="molecule type" value="Genomic_DNA"/>
</dbReference>
<dbReference type="Gene3D" id="3.30.460.10">
    <property type="entry name" value="Beta Polymerase, domain 2"/>
    <property type="match status" value="1"/>
</dbReference>
<feature type="domain" description="Adenylyltransferase AadA C-terminal" evidence="6">
    <location>
        <begin position="146"/>
        <end position="247"/>
    </location>
</feature>
<dbReference type="GO" id="GO:0046677">
    <property type="term" value="P:response to antibiotic"/>
    <property type="evidence" value="ECO:0007669"/>
    <property type="project" value="UniProtKB-KW"/>
</dbReference>
<evidence type="ECO:0000313" key="7">
    <source>
        <dbReference type="EMBL" id="OOP70088.1"/>
    </source>
</evidence>
<evidence type="ECO:0000256" key="2">
    <source>
        <dbReference type="ARBA" id="ARBA00023251"/>
    </source>
</evidence>